<evidence type="ECO:0000313" key="2">
    <source>
        <dbReference type="EMBL" id="SHJ65722.1"/>
    </source>
</evidence>
<keyword evidence="1" id="KW-0472">Membrane</keyword>
<dbReference type="InterPro" id="IPR009570">
    <property type="entry name" value="Spore_III_AC"/>
</dbReference>
<keyword evidence="3" id="KW-1185">Reference proteome</keyword>
<dbReference type="AlphaFoldDB" id="A0A1M6L3H4"/>
<name>A0A1M6L3H4_9FIRM</name>
<dbReference type="NCBIfam" id="TIGR02848">
    <property type="entry name" value="spore_III_AC"/>
    <property type="match status" value="1"/>
</dbReference>
<keyword evidence="1" id="KW-1133">Transmembrane helix</keyword>
<sequence length="67" mass="7353">MGINVDLIFKIGGIGILLSVLHSVLQKAGKEEWAYAANLVGIVLVLTMVIKEVSNLFDTVKTMFNLY</sequence>
<organism evidence="2 3">
    <name type="scientific">Tepidibacter formicigenes DSM 15518</name>
    <dbReference type="NCBI Taxonomy" id="1123349"/>
    <lineage>
        <taxon>Bacteria</taxon>
        <taxon>Bacillati</taxon>
        <taxon>Bacillota</taxon>
        <taxon>Clostridia</taxon>
        <taxon>Peptostreptococcales</taxon>
        <taxon>Peptostreptococcaceae</taxon>
        <taxon>Tepidibacter</taxon>
    </lineage>
</organism>
<evidence type="ECO:0000256" key="1">
    <source>
        <dbReference type="SAM" id="Phobius"/>
    </source>
</evidence>
<dbReference type="InterPro" id="IPR025664">
    <property type="entry name" value="Spore_III_AC/AD"/>
</dbReference>
<evidence type="ECO:0000313" key="3">
    <source>
        <dbReference type="Proteomes" id="UP000242497"/>
    </source>
</evidence>
<gene>
    <name evidence="2" type="ORF">SAMN02744037_00544</name>
</gene>
<dbReference type="EMBL" id="FRAE01000009">
    <property type="protein sequence ID" value="SHJ65722.1"/>
    <property type="molecule type" value="Genomic_DNA"/>
</dbReference>
<dbReference type="STRING" id="1123349.SAMN02744037_00544"/>
<accession>A0A1M6L3H4</accession>
<feature type="transmembrane region" description="Helical" evidence="1">
    <location>
        <begin position="32"/>
        <end position="50"/>
    </location>
</feature>
<proteinExistence type="predicted"/>
<dbReference type="Proteomes" id="UP000242497">
    <property type="component" value="Unassembled WGS sequence"/>
</dbReference>
<keyword evidence="1" id="KW-0812">Transmembrane</keyword>
<reference evidence="3" key="1">
    <citation type="submission" date="2016-11" db="EMBL/GenBank/DDBJ databases">
        <authorList>
            <person name="Varghese N."/>
            <person name="Submissions S."/>
        </authorList>
    </citation>
    <scope>NUCLEOTIDE SEQUENCE [LARGE SCALE GENOMIC DNA]</scope>
    <source>
        <strain evidence="3">DSM 15518</strain>
    </source>
</reference>
<protein>
    <submittedName>
        <fullName evidence="2">Stage III sporulation protein AC</fullName>
    </submittedName>
</protein>
<feature type="transmembrane region" description="Helical" evidence="1">
    <location>
        <begin position="7"/>
        <end position="26"/>
    </location>
</feature>
<dbReference type="Pfam" id="PF06686">
    <property type="entry name" value="SpoIIIAC"/>
    <property type="match status" value="1"/>
</dbReference>
<dbReference type="RefSeq" id="WP_330389973.1">
    <property type="nucleotide sequence ID" value="NZ_FRAE01000009.1"/>
</dbReference>